<dbReference type="RefSeq" id="WP_311698482.1">
    <property type="nucleotide sequence ID" value="NZ_JAVREY010000046.1"/>
</dbReference>
<evidence type="ECO:0000313" key="6">
    <source>
        <dbReference type="Proteomes" id="UP001183809"/>
    </source>
</evidence>
<evidence type="ECO:0000256" key="1">
    <source>
        <dbReference type="ARBA" id="ARBA00023015"/>
    </source>
</evidence>
<dbReference type="CDD" id="cd06170">
    <property type="entry name" value="LuxR_C_like"/>
    <property type="match status" value="1"/>
</dbReference>
<organism evidence="5 6">
    <name type="scientific">Streptomyces gibsoniae</name>
    <dbReference type="NCBI Taxonomy" id="3075529"/>
    <lineage>
        <taxon>Bacteria</taxon>
        <taxon>Bacillati</taxon>
        <taxon>Actinomycetota</taxon>
        <taxon>Actinomycetes</taxon>
        <taxon>Kitasatosporales</taxon>
        <taxon>Streptomycetaceae</taxon>
        <taxon>Streptomyces</taxon>
    </lineage>
</organism>
<dbReference type="EMBL" id="JAVREY010000046">
    <property type="protein sequence ID" value="MDT0467022.1"/>
    <property type="molecule type" value="Genomic_DNA"/>
</dbReference>
<dbReference type="Pfam" id="PF00196">
    <property type="entry name" value="GerE"/>
    <property type="match status" value="1"/>
</dbReference>
<dbReference type="SMART" id="SM00421">
    <property type="entry name" value="HTH_LUXR"/>
    <property type="match status" value="1"/>
</dbReference>
<protein>
    <submittedName>
        <fullName evidence="5">LuxR C-terminal-related transcriptional regulator</fullName>
    </submittedName>
</protein>
<evidence type="ECO:0000259" key="4">
    <source>
        <dbReference type="PROSITE" id="PS50043"/>
    </source>
</evidence>
<name>A0ABU2U1U4_9ACTN</name>
<evidence type="ECO:0000256" key="3">
    <source>
        <dbReference type="ARBA" id="ARBA00023163"/>
    </source>
</evidence>
<keyword evidence="6" id="KW-1185">Reference proteome</keyword>
<keyword evidence="1" id="KW-0805">Transcription regulation</keyword>
<evidence type="ECO:0000313" key="5">
    <source>
        <dbReference type="EMBL" id="MDT0467022.1"/>
    </source>
</evidence>
<dbReference type="Gene3D" id="1.10.10.10">
    <property type="entry name" value="Winged helix-like DNA-binding domain superfamily/Winged helix DNA-binding domain"/>
    <property type="match status" value="1"/>
</dbReference>
<sequence>MSYARREALGALRHIGDGRRRGAVGVRPSASCGCLERTEAQAALGALSARELEVLALAGDGLSNQEIAKVLTISRETAKDHLHSIYGKLGVRSRIQAAKIAWQAGLSR</sequence>
<dbReference type="PROSITE" id="PS50043">
    <property type="entry name" value="HTH_LUXR_2"/>
    <property type="match status" value="1"/>
</dbReference>
<keyword evidence="2" id="KW-0238">DNA-binding</keyword>
<proteinExistence type="predicted"/>
<gene>
    <name evidence="5" type="ORF">RM764_29120</name>
</gene>
<dbReference type="PRINTS" id="PR00038">
    <property type="entry name" value="HTHLUXR"/>
</dbReference>
<dbReference type="InterPro" id="IPR000792">
    <property type="entry name" value="Tscrpt_reg_LuxR_C"/>
</dbReference>
<dbReference type="SUPFAM" id="SSF46894">
    <property type="entry name" value="C-terminal effector domain of the bipartite response regulators"/>
    <property type="match status" value="1"/>
</dbReference>
<dbReference type="InterPro" id="IPR036388">
    <property type="entry name" value="WH-like_DNA-bd_sf"/>
</dbReference>
<dbReference type="Proteomes" id="UP001183809">
    <property type="component" value="Unassembled WGS sequence"/>
</dbReference>
<accession>A0ABU2U1U4</accession>
<dbReference type="InterPro" id="IPR016032">
    <property type="entry name" value="Sig_transdc_resp-reg_C-effctor"/>
</dbReference>
<keyword evidence="3" id="KW-0804">Transcription</keyword>
<comment type="caution">
    <text evidence="5">The sequence shown here is derived from an EMBL/GenBank/DDBJ whole genome shotgun (WGS) entry which is preliminary data.</text>
</comment>
<dbReference type="PANTHER" id="PTHR44688:SF16">
    <property type="entry name" value="DNA-BINDING TRANSCRIPTIONAL ACTIVATOR DEVR_DOSR"/>
    <property type="match status" value="1"/>
</dbReference>
<evidence type="ECO:0000256" key="2">
    <source>
        <dbReference type="ARBA" id="ARBA00023125"/>
    </source>
</evidence>
<reference evidence="6" key="1">
    <citation type="submission" date="2023-07" db="EMBL/GenBank/DDBJ databases">
        <title>30 novel species of actinomycetes from the DSMZ collection.</title>
        <authorList>
            <person name="Nouioui I."/>
        </authorList>
    </citation>
    <scope>NUCLEOTIDE SEQUENCE [LARGE SCALE GENOMIC DNA]</scope>
    <source>
        <strain evidence="6">DSM 41699</strain>
    </source>
</reference>
<dbReference type="PANTHER" id="PTHR44688">
    <property type="entry name" value="DNA-BINDING TRANSCRIPTIONAL ACTIVATOR DEVR_DOSR"/>
    <property type="match status" value="1"/>
</dbReference>
<feature type="domain" description="HTH luxR-type" evidence="4">
    <location>
        <begin position="40"/>
        <end position="105"/>
    </location>
</feature>